<gene>
    <name evidence="1" type="ORF">NCTC10786_05371</name>
</gene>
<evidence type="ECO:0000313" key="2">
    <source>
        <dbReference type="Proteomes" id="UP000251584"/>
    </source>
</evidence>
<dbReference type="EMBL" id="UAVY01000009">
    <property type="protein sequence ID" value="SQB40273.1"/>
    <property type="molecule type" value="Genomic_DNA"/>
</dbReference>
<dbReference type="Proteomes" id="UP000251584">
    <property type="component" value="Unassembled WGS sequence"/>
</dbReference>
<proteinExistence type="predicted"/>
<evidence type="ECO:0000313" key="1">
    <source>
        <dbReference type="EMBL" id="SQB40273.1"/>
    </source>
</evidence>
<protein>
    <submittedName>
        <fullName evidence="1">Uncharacterized protein</fullName>
    </submittedName>
</protein>
<dbReference type="AlphaFoldDB" id="A0A2X2WRG1"/>
<organism evidence="1 2">
    <name type="scientific">Citrobacter koseri</name>
    <name type="common">Citrobacter diversus</name>
    <dbReference type="NCBI Taxonomy" id="545"/>
    <lineage>
        <taxon>Bacteria</taxon>
        <taxon>Pseudomonadati</taxon>
        <taxon>Pseudomonadota</taxon>
        <taxon>Gammaproteobacteria</taxon>
        <taxon>Enterobacterales</taxon>
        <taxon>Enterobacteriaceae</taxon>
        <taxon>Citrobacter</taxon>
    </lineage>
</organism>
<name>A0A2X2WRG1_CITKO</name>
<accession>A0A2X2WRG1</accession>
<sequence length="262" mass="29653">MIILNPRIDVGGERWFTPLKDLKPIEGLKLLVSSIDNDQYRSRNALIRRHIEKMDASYQVGTSEFSLSAVGEIDSADDLLIDNCARYLLKDWKGVGELVEGEEVPIEYTPERGAALLKQEPAIYWQILAEAASIAQGKEQQKQETVKKAIEAQKWLSEFGGEQGEKAKWRREKLKLPPIPEPEIDGVTGEILNAYSVISRSRLYAGMAGAPLPISLHDIERFLSARPVLIDRDEFDAAIFALDDAWREKWAQEQKKHGKQKQ</sequence>
<reference evidence="1 2" key="1">
    <citation type="submission" date="2018-06" db="EMBL/GenBank/DDBJ databases">
        <authorList>
            <consortium name="Pathogen Informatics"/>
            <person name="Doyle S."/>
        </authorList>
    </citation>
    <scope>NUCLEOTIDE SEQUENCE [LARGE SCALE GENOMIC DNA]</scope>
    <source>
        <strain evidence="1 2">NCTC10786</strain>
    </source>
</reference>